<protein>
    <recommendedName>
        <fullName evidence="4">Hydrogenase maturation factor HypA</fullName>
    </recommendedName>
</protein>
<comment type="function">
    <text evidence="4">Involved in the maturation of [NiFe] hydrogenases. Required for nickel insertion into the metal center of the hydrogenase.</text>
</comment>
<dbReference type="Proteomes" id="UP000597444">
    <property type="component" value="Unassembled WGS sequence"/>
</dbReference>
<accession>A0A8J3N3R5</accession>
<name>A0A8J3N3R5_9CHLR</name>
<proteinExistence type="inferred from homology"/>
<dbReference type="RefSeq" id="WP_220207905.1">
    <property type="nucleotide sequence ID" value="NZ_BNJK01000001.1"/>
</dbReference>
<dbReference type="Pfam" id="PF01155">
    <property type="entry name" value="HypA"/>
    <property type="match status" value="1"/>
</dbReference>
<feature type="binding site" evidence="4">
    <location>
        <position position="74"/>
    </location>
    <ligand>
        <name>Zn(2+)</name>
        <dbReference type="ChEBI" id="CHEBI:29105"/>
    </ligand>
</feature>
<keyword evidence="3 4" id="KW-0862">Zinc</keyword>
<evidence type="ECO:0000256" key="1">
    <source>
        <dbReference type="ARBA" id="ARBA00022596"/>
    </source>
</evidence>
<dbReference type="PIRSF" id="PIRSF004761">
    <property type="entry name" value="Hydrgn_mat_HypA"/>
    <property type="match status" value="1"/>
</dbReference>
<dbReference type="EMBL" id="BNJK01000001">
    <property type="protein sequence ID" value="GHO97342.1"/>
    <property type="molecule type" value="Genomic_DNA"/>
</dbReference>
<dbReference type="AlphaFoldDB" id="A0A8J3N3R5"/>
<dbReference type="InterPro" id="IPR000688">
    <property type="entry name" value="HypA/HybF"/>
</dbReference>
<gene>
    <name evidence="4 5" type="primary">hypA</name>
    <name evidence="5" type="ORF">KSF_073900</name>
</gene>
<dbReference type="PANTHER" id="PTHR34535:SF3">
    <property type="entry name" value="HYDROGENASE MATURATION FACTOR HYPA"/>
    <property type="match status" value="1"/>
</dbReference>
<organism evidence="5 6">
    <name type="scientific">Reticulibacter mediterranei</name>
    <dbReference type="NCBI Taxonomy" id="2778369"/>
    <lineage>
        <taxon>Bacteria</taxon>
        <taxon>Bacillati</taxon>
        <taxon>Chloroflexota</taxon>
        <taxon>Ktedonobacteria</taxon>
        <taxon>Ktedonobacterales</taxon>
        <taxon>Reticulibacteraceae</taxon>
        <taxon>Reticulibacter</taxon>
    </lineage>
</organism>
<sequence>MHELAIAQSIVEVVMAQASECRATHVKSVRLQIGEASGIMTDSLTFSFEMLTSLDPLLDGTQLLIENIPHVARCRTCAQEFAVVNLVSQCPLCQQWSGDIISGTELQIQEMEIETATPVMEE</sequence>
<feature type="binding site" evidence="4">
    <location>
        <position position="77"/>
    </location>
    <ligand>
        <name>Zn(2+)</name>
        <dbReference type="ChEBI" id="CHEBI:29105"/>
    </ligand>
</feature>
<evidence type="ECO:0000256" key="2">
    <source>
        <dbReference type="ARBA" id="ARBA00022723"/>
    </source>
</evidence>
<dbReference type="HAMAP" id="MF_00213">
    <property type="entry name" value="HypA_HybF"/>
    <property type="match status" value="1"/>
</dbReference>
<evidence type="ECO:0000313" key="6">
    <source>
        <dbReference type="Proteomes" id="UP000597444"/>
    </source>
</evidence>
<comment type="caution">
    <text evidence="5">The sequence shown here is derived from an EMBL/GenBank/DDBJ whole genome shotgun (WGS) entry which is preliminary data.</text>
</comment>
<dbReference type="GO" id="GO:0016151">
    <property type="term" value="F:nickel cation binding"/>
    <property type="evidence" value="ECO:0007669"/>
    <property type="project" value="UniProtKB-UniRule"/>
</dbReference>
<evidence type="ECO:0000256" key="4">
    <source>
        <dbReference type="HAMAP-Rule" id="MF_00213"/>
    </source>
</evidence>
<keyword evidence="2 4" id="KW-0479">Metal-binding</keyword>
<reference evidence="5" key="1">
    <citation type="submission" date="2020-10" db="EMBL/GenBank/DDBJ databases">
        <title>Taxonomic study of unclassified bacteria belonging to the class Ktedonobacteria.</title>
        <authorList>
            <person name="Yabe S."/>
            <person name="Wang C.M."/>
            <person name="Zheng Y."/>
            <person name="Sakai Y."/>
            <person name="Cavaletti L."/>
            <person name="Monciardini P."/>
            <person name="Donadio S."/>
        </authorList>
    </citation>
    <scope>NUCLEOTIDE SEQUENCE</scope>
    <source>
        <strain evidence="5">ID150040</strain>
    </source>
</reference>
<dbReference type="GO" id="GO:0051604">
    <property type="term" value="P:protein maturation"/>
    <property type="evidence" value="ECO:0007669"/>
    <property type="project" value="InterPro"/>
</dbReference>
<feature type="binding site" evidence="4">
    <location>
        <position position="2"/>
    </location>
    <ligand>
        <name>Ni(2+)</name>
        <dbReference type="ChEBI" id="CHEBI:49786"/>
    </ligand>
</feature>
<dbReference type="PANTHER" id="PTHR34535">
    <property type="entry name" value="HYDROGENASE MATURATION FACTOR HYPA"/>
    <property type="match status" value="1"/>
</dbReference>
<keyword evidence="1 4" id="KW-0533">Nickel</keyword>
<comment type="similarity">
    <text evidence="4">Belongs to the HypA/HybF family.</text>
</comment>
<dbReference type="Gene3D" id="3.30.2320.80">
    <property type="match status" value="1"/>
</dbReference>
<keyword evidence="6" id="KW-1185">Reference proteome</keyword>
<dbReference type="GO" id="GO:0008270">
    <property type="term" value="F:zinc ion binding"/>
    <property type="evidence" value="ECO:0007669"/>
    <property type="project" value="UniProtKB-UniRule"/>
</dbReference>
<evidence type="ECO:0000313" key="5">
    <source>
        <dbReference type="EMBL" id="GHO97342.1"/>
    </source>
</evidence>
<evidence type="ECO:0000256" key="3">
    <source>
        <dbReference type="ARBA" id="ARBA00022833"/>
    </source>
</evidence>
<feature type="binding site" evidence="4">
    <location>
        <position position="90"/>
    </location>
    <ligand>
        <name>Zn(2+)</name>
        <dbReference type="ChEBI" id="CHEBI:29105"/>
    </ligand>
</feature>
<feature type="binding site" evidence="4">
    <location>
        <position position="93"/>
    </location>
    <ligand>
        <name>Zn(2+)</name>
        <dbReference type="ChEBI" id="CHEBI:29105"/>
    </ligand>
</feature>